<reference evidence="2 3" key="1">
    <citation type="submission" date="2017-05" db="EMBL/GenBank/DDBJ databases">
        <title>Complete and WGS of Bordetella genogroups.</title>
        <authorList>
            <person name="Spilker T."/>
            <person name="LiPuma J."/>
        </authorList>
    </citation>
    <scope>NUCLEOTIDE SEQUENCE [LARGE SCALE GENOMIC DNA]</scope>
    <source>
        <strain evidence="2 3">AU17610</strain>
    </source>
</reference>
<evidence type="ECO:0000313" key="2">
    <source>
        <dbReference type="EMBL" id="OZI28037.1"/>
    </source>
</evidence>
<dbReference type="InterPro" id="IPR026001">
    <property type="entry name" value="Abi-like_C"/>
</dbReference>
<evidence type="ECO:0000313" key="3">
    <source>
        <dbReference type="Proteomes" id="UP000217005"/>
    </source>
</evidence>
<comment type="caution">
    <text evidence="2">The sequence shown here is derived from an EMBL/GenBank/DDBJ whole genome shotgun (WGS) entry which is preliminary data.</text>
</comment>
<dbReference type="RefSeq" id="WP_094828991.1">
    <property type="nucleotide sequence ID" value="NZ_NEVL01000007.1"/>
</dbReference>
<evidence type="ECO:0000259" key="1">
    <source>
        <dbReference type="Pfam" id="PF14355"/>
    </source>
</evidence>
<sequence length="274" mass="29124">MVTNRTAPLSDTIIVALSQVVDDAQSERRDPSHSDLESLIRRHGLVQGDPNSNGQVVGKAKRVRAVLNWAIEHASEAGGAFVISFVSLVRGHGGFRDGSPNYVGRHAIDNCISAFDSEGFVLGTDGDLRPKVLDALSGSVLTAALRAYVQRAKRGVEDAALEIGTGKDLVEAIAAHVVQQKFGAYPGHANFPTLLGQAFVALGLATPHDTAQPGEPPQRRIERAMYELACGVNLLRNKQGTGHGRPWVPTVSNADARAAIEAMGLVGEFLLARL</sequence>
<proteinExistence type="predicted"/>
<accession>A0A261RTE5</accession>
<dbReference type="AlphaFoldDB" id="A0A261RTE5"/>
<protein>
    <recommendedName>
        <fullName evidence="1">Abortive infection protein-like C-terminal domain-containing protein</fullName>
    </recommendedName>
</protein>
<organism evidence="2 3">
    <name type="scientific">Bordetella genomosp. 1</name>
    <dbReference type="NCBI Taxonomy" id="1395607"/>
    <lineage>
        <taxon>Bacteria</taxon>
        <taxon>Pseudomonadati</taxon>
        <taxon>Pseudomonadota</taxon>
        <taxon>Betaproteobacteria</taxon>
        <taxon>Burkholderiales</taxon>
        <taxon>Alcaligenaceae</taxon>
        <taxon>Bordetella</taxon>
    </lineage>
</organism>
<dbReference type="Pfam" id="PF14355">
    <property type="entry name" value="Abi_C"/>
    <property type="match status" value="1"/>
</dbReference>
<dbReference type="Proteomes" id="UP000217005">
    <property type="component" value="Unassembled WGS sequence"/>
</dbReference>
<dbReference type="OrthoDB" id="4854325at2"/>
<dbReference type="EMBL" id="NEVL01000007">
    <property type="protein sequence ID" value="OZI28037.1"/>
    <property type="molecule type" value="Genomic_DNA"/>
</dbReference>
<gene>
    <name evidence="2" type="ORF">CEG14_24260</name>
</gene>
<feature type="domain" description="Abortive infection protein-like C-terminal" evidence="1">
    <location>
        <begin position="192"/>
        <end position="271"/>
    </location>
</feature>
<name>A0A261RTE5_9BORD</name>